<dbReference type="EnsemblPlants" id="PGSC0003DMT400086361">
    <property type="protein sequence ID" value="PGSC0003DMT400086361"/>
    <property type="gene ID" value="PGSC0003DMG400035932"/>
</dbReference>
<evidence type="ECO:0008006" key="4">
    <source>
        <dbReference type="Google" id="ProtNLM"/>
    </source>
</evidence>
<dbReference type="HOGENOM" id="CLU_066978_0_0_1"/>
<dbReference type="AlphaFoldDB" id="M1DBK3"/>
<feature type="compositionally biased region" description="Basic and acidic residues" evidence="1">
    <location>
        <begin position="189"/>
        <end position="208"/>
    </location>
</feature>
<dbReference type="PANTHER" id="PTHR33180:SF31">
    <property type="entry name" value="POLYPROTEIN PROTEIN"/>
    <property type="match status" value="1"/>
</dbReference>
<name>M1DBK3_SOLTU</name>
<evidence type="ECO:0000313" key="3">
    <source>
        <dbReference type="Proteomes" id="UP000011115"/>
    </source>
</evidence>
<dbReference type="PANTHER" id="PTHR33180">
    <property type="entry name" value="PHOTOSYSTEM II CP43 REACTION CENTER PROTEIN"/>
    <property type="match status" value="1"/>
</dbReference>
<dbReference type="PaxDb" id="4113-PGSC0003DMT400086361"/>
<dbReference type="Proteomes" id="UP000011115">
    <property type="component" value="Unassembled WGS sequence"/>
</dbReference>
<keyword evidence="3" id="KW-1185">Reference proteome</keyword>
<evidence type="ECO:0000313" key="2">
    <source>
        <dbReference type="EnsemblPlants" id="PGSC0003DMT400086361"/>
    </source>
</evidence>
<accession>M1DBK3</accession>
<feature type="region of interest" description="Disordered" evidence="1">
    <location>
        <begin position="173"/>
        <end position="225"/>
    </location>
</feature>
<dbReference type="Gramene" id="PGSC0003DMT400086361">
    <property type="protein sequence ID" value="PGSC0003DMT400086361"/>
    <property type="gene ID" value="PGSC0003DMG400035932"/>
</dbReference>
<evidence type="ECO:0000256" key="1">
    <source>
        <dbReference type="SAM" id="MobiDB-lite"/>
    </source>
</evidence>
<dbReference type="InParanoid" id="M1DBK3"/>
<feature type="region of interest" description="Disordered" evidence="1">
    <location>
        <begin position="275"/>
        <end position="298"/>
    </location>
</feature>
<feature type="compositionally biased region" description="Polar residues" evidence="1">
    <location>
        <begin position="209"/>
        <end position="225"/>
    </location>
</feature>
<reference evidence="2" key="2">
    <citation type="submission" date="2015-06" db="UniProtKB">
        <authorList>
            <consortium name="EnsemblPlants"/>
        </authorList>
    </citation>
    <scope>IDENTIFICATION</scope>
    <source>
        <strain evidence="2">DM1-3 516 R44</strain>
    </source>
</reference>
<sequence>MGVREERIRNGVQSMVEQSSGKLVEMSQGFQKDLTLTTLTSQLNDLATKISEVEVQCNNRGSSLTDLRSPFIHVHSAEISVTFGRHICVPTPTPPAAAPTLPLAPPPPPPMLLNRLKGYGLRAILEEKLLSVEGFEGKHAVVLDKLRYHEFEQFTRPRGFYIPSWLCRHAGVPGEPASHREVTPSSSTDIRRIEAKFTREEDDRRRTPSTDTSPEVPGASSSSQRARITQAMILKMGQLAYSADVRDNRLESVRKDADYRKSTDFTLLIKRADDKDVPETTRDVQRDGAAQAESDEETDEALIAVQVEEIRVTQDASIFRDLPDLVETVTSTAAPGGSGTALPF</sequence>
<reference evidence="3" key="1">
    <citation type="journal article" date="2011" name="Nature">
        <title>Genome sequence and analysis of the tuber crop potato.</title>
        <authorList>
            <consortium name="The Potato Genome Sequencing Consortium"/>
        </authorList>
    </citation>
    <scope>NUCLEOTIDE SEQUENCE [LARGE SCALE GENOMIC DNA]</scope>
    <source>
        <strain evidence="3">cv. DM1-3 516 R44</strain>
    </source>
</reference>
<proteinExistence type="predicted"/>
<organism evidence="2 3">
    <name type="scientific">Solanum tuberosum</name>
    <name type="common">Potato</name>
    <dbReference type="NCBI Taxonomy" id="4113"/>
    <lineage>
        <taxon>Eukaryota</taxon>
        <taxon>Viridiplantae</taxon>
        <taxon>Streptophyta</taxon>
        <taxon>Embryophyta</taxon>
        <taxon>Tracheophyta</taxon>
        <taxon>Spermatophyta</taxon>
        <taxon>Magnoliopsida</taxon>
        <taxon>eudicotyledons</taxon>
        <taxon>Gunneridae</taxon>
        <taxon>Pentapetalae</taxon>
        <taxon>asterids</taxon>
        <taxon>lamiids</taxon>
        <taxon>Solanales</taxon>
        <taxon>Solanaceae</taxon>
        <taxon>Solanoideae</taxon>
        <taxon>Solaneae</taxon>
        <taxon>Solanum</taxon>
    </lineage>
</organism>
<feature type="compositionally biased region" description="Basic and acidic residues" evidence="1">
    <location>
        <begin position="275"/>
        <end position="286"/>
    </location>
</feature>
<protein>
    <recommendedName>
        <fullName evidence="4">Polyprotein protein</fullName>
    </recommendedName>
</protein>